<evidence type="ECO:0000313" key="11">
    <source>
        <dbReference type="Proteomes" id="UP000198615"/>
    </source>
</evidence>
<dbReference type="AlphaFoldDB" id="A0A8G2EUY1"/>
<dbReference type="InterPro" id="IPR000515">
    <property type="entry name" value="MetI-like"/>
</dbReference>
<keyword evidence="5 8" id="KW-0812">Transmembrane</keyword>
<evidence type="ECO:0000256" key="3">
    <source>
        <dbReference type="ARBA" id="ARBA00022448"/>
    </source>
</evidence>
<comment type="similarity">
    <text evidence="2">Belongs to the binding-protein-dependent transport system permease family. CysTW subfamily.</text>
</comment>
<feature type="transmembrane region" description="Helical" evidence="8">
    <location>
        <begin position="74"/>
        <end position="96"/>
    </location>
</feature>
<evidence type="ECO:0000256" key="1">
    <source>
        <dbReference type="ARBA" id="ARBA00004651"/>
    </source>
</evidence>
<dbReference type="CDD" id="cd06261">
    <property type="entry name" value="TM_PBP2"/>
    <property type="match status" value="1"/>
</dbReference>
<evidence type="ECO:0000259" key="9">
    <source>
        <dbReference type="PROSITE" id="PS50928"/>
    </source>
</evidence>
<feature type="transmembrane region" description="Helical" evidence="8">
    <location>
        <begin position="108"/>
        <end position="130"/>
    </location>
</feature>
<name>A0A8G2EUY1_9PROT</name>
<dbReference type="PANTHER" id="PTHR43848:SF2">
    <property type="entry name" value="PUTRESCINE TRANSPORT SYSTEM PERMEASE PROTEIN POTI"/>
    <property type="match status" value="1"/>
</dbReference>
<dbReference type="InterPro" id="IPR051789">
    <property type="entry name" value="Bact_Polyamine_Transport"/>
</dbReference>
<evidence type="ECO:0000256" key="7">
    <source>
        <dbReference type="ARBA" id="ARBA00023136"/>
    </source>
</evidence>
<comment type="caution">
    <text evidence="10">The sequence shown here is derived from an EMBL/GenBank/DDBJ whole genome shotgun (WGS) entry which is preliminary data.</text>
</comment>
<dbReference type="InterPro" id="IPR035906">
    <property type="entry name" value="MetI-like_sf"/>
</dbReference>
<dbReference type="PROSITE" id="PS50928">
    <property type="entry name" value="ABC_TM1"/>
    <property type="match status" value="1"/>
</dbReference>
<proteinExistence type="inferred from homology"/>
<feature type="domain" description="ABC transmembrane type-1" evidence="9">
    <location>
        <begin position="70"/>
        <end position="264"/>
    </location>
</feature>
<evidence type="ECO:0000256" key="6">
    <source>
        <dbReference type="ARBA" id="ARBA00022989"/>
    </source>
</evidence>
<dbReference type="OrthoDB" id="9782004at2"/>
<keyword evidence="4" id="KW-1003">Cell membrane</keyword>
<reference evidence="10 11" key="1">
    <citation type="submission" date="2016-10" db="EMBL/GenBank/DDBJ databases">
        <authorList>
            <person name="Varghese N."/>
            <person name="Submissions S."/>
        </authorList>
    </citation>
    <scope>NUCLEOTIDE SEQUENCE [LARGE SCALE GENOMIC DNA]</scope>
    <source>
        <strain evidence="10 11">DSM 18839</strain>
    </source>
</reference>
<feature type="transmembrane region" description="Helical" evidence="8">
    <location>
        <begin position="21"/>
        <end position="40"/>
    </location>
</feature>
<organism evidence="10 11">
    <name type="scientific">Thalassobaculum litoreum DSM 18839</name>
    <dbReference type="NCBI Taxonomy" id="1123362"/>
    <lineage>
        <taxon>Bacteria</taxon>
        <taxon>Pseudomonadati</taxon>
        <taxon>Pseudomonadota</taxon>
        <taxon>Alphaproteobacteria</taxon>
        <taxon>Rhodospirillales</taxon>
        <taxon>Thalassobaculaceae</taxon>
        <taxon>Thalassobaculum</taxon>
    </lineage>
</organism>
<evidence type="ECO:0000256" key="8">
    <source>
        <dbReference type="RuleBase" id="RU363032"/>
    </source>
</evidence>
<dbReference type="SUPFAM" id="SSF161098">
    <property type="entry name" value="MetI-like"/>
    <property type="match status" value="1"/>
</dbReference>
<keyword evidence="3 8" id="KW-0813">Transport</keyword>
<evidence type="ECO:0000256" key="5">
    <source>
        <dbReference type="ARBA" id="ARBA00022692"/>
    </source>
</evidence>
<dbReference type="GO" id="GO:0005886">
    <property type="term" value="C:plasma membrane"/>
    <property type="evidence" value="ECO:0007669"/>
    <property type="project" value="UniProtKB-SubCell"/>
</dbReference>
<dbReference type="PANTHER" id="PTHR43848">
    <property type="entry name" value="PUTRESCINE TRANSPORT SYSTEM PERMEASE PROTEIN POTI"/>
    <property type="match status" value="1"/>
</dbReference>
<dbReference type="RefSeq" id="WP_093149749.1">
    <property type="nucleotide sequence ID" value="NZ_FNBW01000005.1"/>
</dbReference>
<dbReference type="Gene3D" id="1.10.3720.10">
    <property type="entry name" value="MetI-like"/>
    <property type="match status" value="1"/>
</dbReference>
<evidence type="ECO:0000256" key="4">
    <source>
        <dbReference type="ARBA" id="ARBA00022475"/>
    </source>
</evidence>
<dbReference type="Pfam" id="PF00528">
    <property type="entry name" value="BPD_transp_1"/>
    <property type="match status" value="1"/>
</dbReference>
<dbReference type="Proteomes" id="UP000198615">
    <property type="component" value="Unassembled WGS sequence"/>
</dbReference>
<evidence type="ECO:0000313" key="10">
    <source>
        <dbReference type="EMBL" id="SDF62464.1"/>
    </source>
</evidence>
<gene>
    <name evidence="10" type="ORF">SAMN05660686_01817</name>
</gene>
<sequence>MARTPVGPLEYTRRTWMRLTLLATFIFLYAPIVTLVAFSFNDSRRNIVWRGFTLKYYEKALGNSELIEAFVNSLAIALLSTVIATVLGALTALLLWRFRFPFKAGYEGAMALPIVIPEICMGVAMLAFFAKVGWPSGLPWPFSLSAIIIAHVSFSFPFVAVVVRARLAGFNQELAEAAQDLGASEWRVFWDVMVPFMRPGLVAGALLAFTLSLDDFVITFFTSGPDTVTFPVKVYSMVRFSVTPEVNAASTVLILLTVVLTGIALWMQFRQEKDKS</sequence>
<feature type="transmembrane region" description="Helical" evidence="8">
    <location>
        <begin position="246"/>
        <end position="267"/>
    </location>
</feature>
<evidence type="ECO:0000256" key="2">
    <source>
        <dbReference type="ARBA" id="ARBA00007069"/>
    </source>
</evidence>
<accession>A0A8G2EUY1</accession>
<feature type="transmembrane region" description="Helical" evidence="8">
    <location>
        <begin position="142"/>
        <end position="163"/>
    </location>
</feature>
<keyword evidence="11" id="KW-1185">Reference proteome</keyword>
<protein>
    <submittedName>
        <fullName evidence="10">Spermidine/putrescine transport system permease protein</fullName>
    </submittedName>
</protein>
<dbReference type="GO" id="GO:0055085">
    <property type="term" value="P:transmembrane transport"/>
    <property type="evidence" value="ECO:0007669"/>
    <property type="project" value="InterPro"/>
</dbReference>
<keyword evidence="6 8" id="KW-1133">Transmembrane helix</keyword>
<feature type="transmembrane region" description="Helical" evidence="8">
    <location>
        <begin position="201"/>
        <end position="221"/>
    </location>
</feature>
<keyword evidence="7 8" id="KW-0472">Membrane</keyword>
<dbReference type="EMBL" id="FNBW01000005">
    <property type="protein sequence ID" value="SDF62464.1"/>
    <property type="molecule type" value="Genomic_DNA"/>
</dbReference>
<comment type="subcellular location">
    <subcellularLocation>
        <location evidence="1 8">Cell membrane</location>
        <topology evidence="1 8">Multi-pass membrane protein</topology>
    </subcellularLocation>
</comment>